<dbReference type="Proteomes" id="UP000226192">
    <property type="component" value="Unassembled WGS sequence"/>
</dbReference>
<name>A0A2C5XH05_9HYPO</name>
<sequence length="214" mass="24359">MLLVAPPSASWDHRPAVSSPLSSSPIRASSPKSPIRSPSSLRQTQSSPIQPPKLRYSTRPARPNPLLQRRQEAHEARRRTFLQTVRQRSQDKTWHRREIEGQFLRSSWLTNLGRLMHDAPAFSEADIDHALAFEQEAALPTPDEDEIMEDIVPEDKPVQVMLDSHEERPPSPSLPDEYDEIFAELLSKEQLQQPQPGYLPDQMDLTDESGQSPF</sequence>
<gene>
    <name evidence="2" type="ORF">CDD81_7238</name>
</gene>
<organism evidence="2 3">
    <name type="scientific">Ophiocordyceps australis</name>
    <dbReference type="NCBI Taxonomy" id="1399860"/>
    <lineage>
        <taxon>Eukaryota</taxon>
        <taxon>Fungi</taxon>
        <taxon>Dikarya</taxon>
        <taxon>Ascomycota</taxon>
        <taxon>Pezizomycotina</taxon>
        <taxon>Sordariomycetes</taxon>
        <taxon>Hypocreomycetidae</taxon>
        <taxon>Hypocreales</taxon>
        <taxon>Ophiocordycipitaceae</taxon>
        <taxon>Ophiocordyceps</taxon>
    </lineage>
</organism>
<protein>
    <submittedName>
        <fullName evidence="2">Uncharacterized protein</fullName>
    </submittedName>
</protein>
<evidence type="ECO:0000313" key="3">
    <source>
        <dbReference type="Proteomes" id="UP000226192"/>
    </source>
</evidence>
<accession>A0A2C5XH05</accession>
<dbReference type="AlphaFoldDB" id="A0A2C5XH05"/>
<feature type="region of interest" description="Disordered" evidence="1">
    <location>
        <begin position="189"/>
        <end position="214"/>
    </location>
</feature>
<dbReference type="STRING" id="1399860.A0A2C5XH05"/>
<feature type="region of interest" description="Disordered" evidence="1">
    <location>
        <begin position="1"/>
        <end position="89"/>
    </location>
</feature>
<proteinExistence type="predicted"/>
<dbReference type="OrthoDB" id="5279705at2759"/>
<comment type="caution">
    <text evidence="2">The sequence shown here is derived from an EMBL/GenBank/DDBJ whole genome shotgun (WGS) entry which is preliminary data.</text>
</comment>
<evidence type="ECO:0000313" key="2">
    <source>
        <dbReference type="EMBL" id="PHH62318.1"/>
    </source>
</evidence>
<feature type="compositionally biased region" description="Low complexity" evidence="1">
    <location>
        <begin position="16"/>
        <end position="42"/>
    </location>
</feature>
<dbReference type="EMBL" id="NJET01000075">
    <property type="protein sequence ID" value="PHH62318.1"/>
    <property type="molecule type" value="Genomic_DNA"/>
</dbReference>
<reference evidence="2 3" key="1">
    <citation type="submission" date="2017-06" db="EMBL/GenBank/DDBJ databases">
        <title>Ant-infecting Ophiocordyceps genomes reveal a high diversity of potential behavioral manipulation genes and a possible major role for enterotoxins.</title>
        <authorList>
            <person name="De Bekker C."/>
            <person name="Evans H.C."/>
            <person name="Brachmann A."/>
            <person name="Hughes D.P."/>
        </authorList>
    </citation>
    <scope>NUCLEOTIDE SEQUENCE [LARGE SCALE GENOMIC DNA]</scope>
    <source>
        <strain evidence="2 3">Map64</strain>
    </source>
</reference>
<evidence type="ECO:0000256" key="1">
    <source>
        <dbReference type="SAM" id="MobiDB-lite"/>
    </source>
</evidence>
<keyword evidence="3" id="KW-1185">Reference proteome</keyword>